<sequence length="94" mass="10261">MSQDDVAWQEGAKGTKLACHKIKCRRERGAEGSKLACCKARGCRRQHKACILQGDVARHVDAEGDTKLACRKAMWLGTGVPKATQSLHVARRCG</sequence>
<name>A0AAD4YVA0_PRUDU</name>
<comment type="caution">
    <text evidence="1">The sequence shown here is derived from an EMBL/GenBank/DDBJ whole genome shotgun (WGS) entry which is preliminary data.</text>
</comment>
<evidence type="ECO:0000313" key="1">
    <source>
        <dbReference type="EMBL" id="KAI5323707.1"/>
    </source>
</evidence>
<protein>
    <submittedName>
        <fullName evidence="1">Uncharacterized protein</fullName>
    </submittedName>
</protein>
<evidence type="ECO:0000313" key="2">
    <source>
        <dbReference type="Proteomes" id="UP001054821"/>
    </source>
</evidence>
<reference evidence="1 2" key="1">
    <citation type="journal article" date="2022" name="G3 (Bethesda)">
        <title>Whole-genome sequence and methylome profiling of the almond [Prunus dulcis (Mill.) D.A. Webb] cultivar 'Nonpareil'.</title>
        <authorList>
            <person name="D'Amico-Willman K.M."/>
            <person name="Ouma W.Z."/>
            <person name="Meulia T."/>
            <person name="Sideli G.M."/>
            <person name="Gradziel T.M."/>
            <person name="Fresnedo-Ramirez J."/>
        </authorList>
    </citation>
    <scope>NUCLEOTIDE SEQUENCE [LARGE SCALE GENOMIC DNA]</scope>
    <source>
        <strain evidence="1">Clone GOH B32 T37-40</strain>
    </source>
</reference>
<organism evidence="1 2">
    <name type="scientific">Prunus dulcis</name>
    <name type="common">Almond</name>
    <name type="synonym">Amygdalus dulcis</name>
    <dbReference type="NCBI Taxonomy" id="3755"/>
    <lineage>
        <taxon>Eukaryota</taxon>
        <taxon>Viridiplantae</taxon>
        <taxon>Streptophyta</taxon>
        <taxon>Embryophyta</taxon>
        <taxon>Tracheophyta</taxon>
        <taxon>Spermatophyta</taxon>
        <taxon>Magnoliopsida</taxon>
        <taxon>eudicotyledons</taxon>
        <taxon>Gunneridae</taxon>
        <taxon>Pentapetalae</taxon>
        <taxon>rosids</taxon>
        <taxon>fabids</taxon>
        <taxon>Rosales</taxon>
        <taxon>Rosaceae</taxon>
        <taxon>Amygdaloideae</taxon>
        <taxon>Amygdaleae</taxon>
        <taxon>Prunus</taxon>
    </lineage>
</organism>
<dbReference type="EMBL" id="JAJFAZ020000006">
    <property type="protein sequence ID" value="KAI5323707.1"/>
    <property type="molecule type" value="Genomic_DNA"/>
</dbReference>
<dbReference type="Proteomes" id="UP001054821">
    <property type="component" value="Chromosome 6"/>
</dbReference>
<gene>
    <name evidence="1" type="ORF">L3X38_032779</name>
</gene>
<keyword evidence="2" id="KW-1185">Reference proteome</keyword>
<proteinExistence type="predicted"/>
<dbReference type="AlphaFoldDB" id="A0AAD4YVA0"/>
<accession>A0AAD4YVA0</accession>